<sequence>PLELSAARFFPAEAFPDHRSHRYRSFMIEEILTEPPDAKGAAPAGELLKFGVQALLSARPYHNHLGTCRGRRGAGGEASPAQGLRCLREPGSPPSQRKAAGLTPLSLARRIDLAESLGLSQLQVKTWYQNRRMKWKKIVLQGGGLESPTKPKGRPKKNSIPSSEQLSEQERARD</sequence>
<keyword evidence="4 6" id="KW-0539">Nucleus</keyword>
<dbReference type="GO" id="GO:0005634">
    <property type="term" value="C:nucleus"/>
    <property type="evidence" value="ECO:0007669"/>
    <property type="project" value="UniProtKB-SubCell"/>
</dbReference>
<feature type="domain" description="Homeobox" evidence="9">
    <location>
        <begin position="109"/>
        <end position="138"/>
    </location>
</feature>
<dbReference type="Gene3D" id="1.10.10.60">
    <property type="entry name" value="Homeodomain-like"/>
    <property type="match status" value="1"/>
</dbReference>
<dbReference type="CDD" id="cd00086">
    <property type="entry name" value="homeodomain"/>
    <property type="match status" value="1"/>
</dbReference>
<dbReference type="InterPro" id="IPR017970">
    <property type="entry name" value="Homeobox_CS"/>
</dbReference>
<dbReference type="GO" id="GO:0003677">
    <property type="term" value="F:DNA binding"/>
    <property type="evidence" value="ECO:0007669"/>
    <property type="project" value="UniProtKB-UniRule"/>
</dbReference>
<dbReference type="PRINTS" id="PR00031">
    <property type="entry name" value="HTHREPRESSR"/>
</dbReference>
<proteinExistence type="inferred from homology"/>
<evidence type="ECO:0000259" key="9">
    <source>
        <dbReference type="PROSITE" id="PS50071"/>
    </source>
</evidence>
<dbReference type="InterPro" id="IPR000047">
    <property type="entry name" value="HTH_motif"/>
</dbReference>
<evidence type="ECO:0000313" key="10">
    <source>
        <dbReference type="EMBL" id="NXI28385.1"/>
    </source>
</evidence>
<dbReference type="GO" id="GO:0000981">
    <property type="term" value="F:DNA-binding transcription factor activity, RNA polymerase II-specific"/>
    <property type="evidence" value="ECO:0007669"/>
    <property type="project" value="InterPro"/>
</dbReference>
<evidence type="ECO:0000256" key="4">
    <source>
        <dbReference type="ARBA" id="ARBA00023242"/>
    </source>
</evidence>
<evidence type="ECO:0000256" key="6">
    <source>
        <dbReference type="PROSITE-ProRule" id="PRU00108"/>
    </source>
</evidence>
<evidence type="ECO:0000256" key="2">
    <source>
        <dbReference type="ARBA" id="ARBA00023125"/>
    </source>
</evidence>
<protein>
    <submittedName>
        <fullName evidence="10">BAX1B protein</fullName>
    </submittedName>
</protein>
<organism evidence="10 11">
    <name type="scientific">Sterrhoptilus dennistouni</name>
    <dbReference type="NCBI Taxonomy" id="2585820"/>
    <lineage>
        <taxon>Eukaryota</taxon>
        <taxon>Metazoa</taxon>
        <taxon>Chordata</taxon>
        <taxon>Craniata</taxon>
        <taxon>Vertebrata</taxon>
        <taxon>Euteleostomi</taxon>
        <taxon>Archelosauria</taxon>
        <taxon>Archosauria</taxon>
        <taxon>Dinosauria</taxon>
        <taxon>Saurischia</taxon>
        <taxon>Theropoda</taxon>
        <taxon>Coelurosauria</taxon>
        <taxon>Aves</taxon>
        <taxon>Neognathae</taxon>
        <taxon>Neoaves</taxon>
        <taxon>Telluraves</taxon>
        <taxon>Australaves</taxon>
        <taxon>Passeriformes</taxon>
        <taxon>Sylvioidea</taxon>
        <taxon>Zosteropidae</taxon>
        <taxon>Sterrhoptilus</taxon>
    </lineage>
</organism>
<evidence type="ECO:0000256" key="7">
    <source>
        <dbReference type="RuleBase" id="RU000682"/>
    </source>
</evidence>
<dbReference type="PROSITE" id="PS00027">
    <property type="entry name" value="HOMEOBOX_1"/>
    <property type="match status" value="1"/>
</dbReference>
<comment type="caution">
    <text evidence="10">The sequence shown here is derived from an EMBL/GenBank/DDBJ whole genome shotgun (WGS) entry which is preliminary data.</text>
</comment>
<evidence type="ECO:0000256" key="8">
    <source>
        <dbReference type="SAM" id="MobiDB-lite"/>
    </source>
</evidence>
<dbReference type="Pfam" id="PF00046">
    <property type="entry name" value="Homeodomain"/>
    <property type="match status" value="1"/>
</dbReference>
<dbReference type="InterPro" id="IPR050848">
    <property type="entry name" value="Homeobox_TF"/>
</dbReference>
<dbReference type="SMART" id="SM00389">
    <property type="entry name" value="HOX"/>
    <property type="match status" value="1"/>
</dbReference>
<evidence type="ECO:0000256" key="1">
    <source>
        <dbReference type="ARBA" id="ARBA00004123"/>
    </source>
</evidence>
<accession>A0A7K9RWQ9</accession>
<dbReference type="Proteomes" id="UP000572325">
    <property type="component" value="Unassembled WGS sequence"/>
</dbReference>
<gene>
    <name evidence="10" type="primary">Barx1b</name>
    <name evidence="10" type="ORF">STEDEN_R01380</name>
</gene>
<evidence type="ECO:0000256" key="5">
    <source>
        <dbReference type="ARBA" id="ARBA00038196"/>
    </source>
</evidence>
<feature type="region of interest" description="Disordered" evidence="8">
    <location>
        <begin position="139"/>
        <end position="174"/>
    </location>
</feature>
<comment type="subcellular location">
    <subcellularLocation>
        <location evidence="1 6 7">Nucleus</location>
    </subcellularLocation>
</comment>
<dbReference type="AlphaFoldDB" id="A0A7K9RWQ9"/>
<dbReference type="InterPro" id="IPR009057">
    <property type="entry name" value="Homeodomain-like_sf"/>
</dbReference>
<feature type="region of interest" description="Disordered" evidence="8">
    <location>
        <begin position="70"/>
        <end position="101"/>
    </location>
</feature>
<evidence type="ECO:0000256" key="3">
    <source>
        <dbReference type="ARBA" id="ARBA00023155"/>
    </source>
</evidence>
<reference evidence="10 11" key="1">
    <citation type="submission" date="2019-09" db="EMBL/GenBank/DDBJ databases">
        <title>Bird 10,000 Genomes (B10K) Project - Family phase.</title>
        <authorList>
            <person name="Zhang G."/>
        </authorList>
    </citation>
    <scope>NUCLEOTIDE SEQUENCE [LARGE SCALE GENOMIC DNA]</scope>
    <source>
        <strain evidence="10">B10K-DU-001-27</strain>
        <tissue evidence="10">Muscle</tissue>
    </source>
</reference>
<dbReference type="PANTHER" id="PTHR24333:SF12">
    <property type="entry name" value="BARX HOMEOBOX 1"/>
    <property type="match status" value="1"/>
</dbReference>
<keyword evidence="3 6" id="KW-0371">Homeobox</keyword>
<evidence type="ECO:0000313" key="11">
    <source>
        <dbReference type="Proteomes" id="UP000572325"/>
    </source>
</evidence>
<feature type="non-terminal residue" evidence="10">
    <location>
        <position position="174"/>
    </location>
</feature>
<dbReference type="SUPFAM" id="SSF46689">
    <property type="entry name" value="Homeodomain-like"/>
    <property type="match status" value="1"/>
</dbReference>
<comment type="similarity">
    <text evidence="5">Belongs to the BAR homeobox family.</text>
</comment>
<feature type="DNA-binding region" description="Homeobox" evidence="6">
    <location>
        <begin position="111"/>
        <end position="139"/>
    </location>
</feature>
<dbReference type="EMBL" id="VWZU01011944">
    <property type="protein sequence ID" value="NXI28385.1"/>
    <property type="molecule type" value="Genomic_DNA"/>
</dbReference>
<name>A0A7K9RWQ9_9PASS</name>
<dbReference type="PANTHER" id="PTHR24333">
    <property type="entry name" value="HOMEO BOX HB9 LIKE A-RELATED"/>
    <property type="match status" value="1"/>
</dbReference>
<dbReference type="PROSITE" id="PS50071">
    <property type="entry name" value="HOMEOBOX_2"/>
    <property type="match status" value="1"/>
</dbReference>
<keyword evidence="11" id="KW-1185">Reference proteome</keyword>
<keyword evidence="2 6" id="KW-0238">DNA-binding</keyword>
<feature type="non-terminal residue" evidence="10">
    <location>
        <position position="1"/>
    </location>
</feature>
<dbReference type="InterPro" id="IPR001356">
    <property type="entry name" value="HD"/>
</dbReference>